<comment type="subcellular location">
    <subcellularLocation>
        <location evidence="1">Membrane</location>
        <topology evidence="1">Multi-pass membrane protein</topology>
    </subcellularLocation>
</comment>
<evidence type="ECO:0000256" key="1">
    <source>
        <dbReference type="ARBA" id="ARBA00004141"/>
    </source>
</evidence>
<dbReference type="EMBL" id="NFKP01000028">
    <property type="protein sequence ID" value="OUP67708.1"/>
    <property type="molecule type" value="Genomic_DNA"/>
</dbReference>
<dbReference type="GO" id="GO:1905039">
    <property type="term" value="P:carboxylic acid transmembrane transport"/>
    <property type="evidence" value="ECO:0007669"/>
    <property type="project" value="UniProtKB-ARBA"/>
</dbReference>
<feature type="transmembrane region" description="Helical" evidence="8">
    <location>
        <begin position="32"/>
        <end position="50"/>
    </location>
</feature>
<feature type="transmembrane region" description="Helical" evidence="8">
    <location>
        <begin position="376"/>
        <end position="405"/>
    </location>
</feature>
<evidence type="ECO:0000256" key="2">
    <source>
        <dbReference type="ARBA" id="ARBA00006772"/>
    </source>
</evidence>
<dbReference type="Proteomes" id="UP000196386">
    <property type="component" value="Unassembled WGS sequence"/>
</dbReference>
<reference evidence="9 11" key="1">
    <citation type="submission" date="2015-09" db="EMBL/GenBank/DDBJ databases">
        <authorList>
            <consortium name="Pathogen Informatics"/>
        </authorList>
    </citation>
    <scope>NUCLEOTIDE SEQUENCE [LARGE SCALE GENOMIC DNA]</scope>
    <source>
        <strain evidence="9 11">2789STDY5834939</strain>
    </source>
</reference>
<keyword evidence="6 8" id="KW-0472">Membrane</keyword>
<feature type="transmembrane region" description="Helical" evidence="8">
    <location>
        <begin position="151"/>
        <end position="176"/>
    </location>
</feature>
<evidence type="ECO:0000256" key="6">
    <source>
        <dbReference type="ARBA" id="ARBA00023136"/>
    </source>
</evidence>
<name>A0A174TWW1_9FIRM</name>
<evidence type="ECO:0000313" key="9">
    <source>
        <dbReference type="EMBL" id="CUQ14784.1"/>
    </source>
</evidence>
<dbReference type="GO" id="GO:0005886">
    <property type="term" value="C:plasma membrane"/>
    <property type="evidence" value="ECO:0007669"/>
    <property type="project" value="TreeGrafter"/>
</dbReference>
<dbReference type="GO" id="GO:0008514">
    <property type="term" value="F:organic anion transmembrane transporter activity"/>
    <property type="evidence" value="ECO:0007669"/>
    <property type="project" value="UniProtKB-ARBA"/>
</dbReference>
<evidence type="ECO:0000256" key="3">
    <source>
        <dbReference type="ARBA" id="ARBA00020150"/>
    </source>
</evidence>
<dbReference type="PANTHER" id="PTHR10283">
    <property type="entry name" value="SOLUTE CARRIER FAMILY 13 MEMBER"/>
    <property type="match status" value="1"/>
</dbReference>
<evidence type="ECO:0000313" key="12">
    <source>
        <dbReference type="Proteomes" id="UP000196386"/>
    </source>
</evidence>
<evidence type="ECO:0000313" key="10">
    <source>
        <dbReference type="EMBL" id="OUP67708.1"/>
    </source>
</evidence>
<feature type="transmembrane region" description="Helical" evidence="8">
    <location>
        <begin position="457"/>
        <end position="479"/>
    </location>
</feature>
<organism evidence="9 11">
    <name type="scientific">Anaerotruncus colihominis</name>
    <dbReference type="NCBI Taxonomy" id="169435"/>
    <lineage>
        <taxon>Bacteria</taxon>
        <taxon>Bacillati</taxon>
        <taxon>Bacillota</taxon>
        <taxon>Clostridia</taxon>
        <taxon>Eubacteriales</taxon>
        <taxon>Oscillospiraceae</taxon>
        <taxon>Anaerotruncus</taxon>
    </lineage>
</organism>
<dbReference type="PANTHER" id="PTHR10283:SF82">
    <property type="entry name" value="SOLUTE CARRIER FAMILY 13 MEMBER 2"/>
    <property type="match status" value="1"/>
</dbReference>
<evidence type="ECO:0000256" key="4">
    <source>
        <dbReference type="ARBA" id="ARBA00022692"/>
    </source>
</evidence>
<dbReference type="RefSeq" id="WP_006874122.1">
    <property type="nucleotide sequence ID" value="NZ_CABIWA010000008.1"/>
</dbReference>
<proteinExistence type="inferred from homology"/>
<feature type="transmembrane region" description="Helical" evidence="8">
    <location>
        <begin position="417"/>
        <end position="437"/>
    </location>
</feature>
<reference evidence="12" key="2">
    <citation type="submission" date="2017-04" db="EMBL/GenBank/DDBJ databases">
        <title>Function of individual gut microbiota members based on whole genome sequencing of pure cultures obtained from chicken caecum.</title>
        <authorList>
            <person name="Medvecky M."/>
            <person name="Cejkova D."/>
            <person name="Polansky O."/>
            <person name="Karasova D."/>
            <person name="Kubasova T."/>
            <person name="Cizek A."/>
            <person name="Rychlik I."/>
        </authorList>
    </citation>
    <scope>NUCLEOTIDE SEQUENCE [LARGE SCALE GENOMIC DNA]</scope>
    <source>
        <strain evidence="12">An175</strain>
    </source>
</reference>
<sequence>MTSRRDPPKAAGAVCPAPDGRRPAFAWKPLCFYGLVIAVLWVAAASEWLNRLAPLPMGGDGYCVLALLIFAVLSWCLMLAPIAVTALLLLALVPFTGLMTFPQAVQASFGDSTFAFFLGVLLLSGAFQKTPLGQRIVLLIFRVFGRRPRAVLLGLMLSGMLLAMWVTEVAAAAILYPLALALTRQAQGRSDFCALSRTLMIGVAWGPAFGGVATPIATGANLVAISHLQEHAGVSVSFGQWMAVGVPIAITLLAAGWLLLARELPDGQKLEPVGMPPPFGWKEGLLLADFLLAVLLWIFGERVGLSSHHVALLAGLFLFLPGVKVLEWKESVQKVSWDSILLICSGILLGELLYQYGIAEWMARLLFWEPLLQTGLFFTGFYIVLTVSVLKILFSSNTVAGVILVPVMVTLAQRLGAGVWGLVAPCVFSSALSFIVITSSPVNVIPFAAGYFTPGEMARRGIVMTLIAAAVIGFWLTVLQVR</sequence>
<protein>
    <recommendedName>
        <fullName evidence="3">Sodium-dependent dicarboxylate transporter SdcS</fullName>
    </recommendedName>
    <alternativeName>
        <fullName evidence="7">Na(+)/dicarboxylate symporter</fullName>
    </alternativeName>
</protein>
<dbReference type="EMBL" id="CZBE01000030">
    <property type="protein sequence ID" value="CUQ14784.1"/>
    <property type="molecule type" value="Genomic_DNA"/>
</dbReference>
<feature type="transmembrane region" description="Helical" evidence="8">
    <location>
        <begin position="62"/>
        <end position="93"/>
    </location>
</feature>
<feature type="transmembrane region" description="Helical" evidence="8">
    <location>
        <begin position="305"/>
        <end position="323"/>
    </location>
</feature>
<feature type="transmembrane region" description="Helical" evidence="8">
    <location>
        <begin position="281"/>
        <end position="299"/>
    </location>
</feature>
<accession>A0A174TWW1</accession>
<evidence type="ECO:0000256" key="5">
    <source>
        <dbReference type="ARBA" id="ARBA00022989"/>
    </source>
</evidence>
<feature type="transmembrane region" description="Helical" evidence="8">
    <location>
        <begin position="113"/>
        <end position="130"/>
    </location>
</feature>
<comment type="similarity">
    <text evidence="2">Belongs to the SLC13A/DASS transporter (TC 2.A.47) family. NADC subfamily.</text>
</comment>
<keyword evidence="5 8" id="KW-1133">Transmembrane helix</keyword>
<dbReference type="InterPro" id="IPR001898">
    <property type="entry name" value="SLC13A/DASS"/>
</dbReference>
<feature type="transmembrane region" description="Helical" evidence="8">
    <location>
        <begin position="335"/>
        <end position="356"/>
    </location>
</feature>
<gene>
    <name evidence="9" type="primary">sdcS</name>
    <name evidence="10" type="ORF">B5F11_17100</name>
    <name evidence="9" type="ORF">ERS852551_03309</name>
</gene>
<dbReference type="AlphaFoldDB" id="A0A174TWW1"/>
<reference evidence="10" key="3">
    <citation type="journal article" date="2018" name="BMC Genomics">
        <title>Whole genome sequencing and function prediction of 133 gut anaerobes isolated from chicken caecum in pure cultures.</title>
        <authorList>
            <person name="Medvecky M."/>
            <person name="Cejkova D."/>
            <person name="Polansky O."/>
            <person name="Karasova D."/>
            <person name="Kubasova T."/>
            <person name="Cizek A."/>
            <person name="Rychlik I."/>
        </authorList>
    </citation>
    <scope>NUCLEOTIDE SEQUENCE</scope>
    <source>
        <strain evidence="10">An175</strain>
    </source>
</reference>
<keyword evidence="4 8" id="KW-0812">Transmembrane</keyword>
<dbReference type="GeneID" id="72462695"/>
<evidence type="ECO:0000256" key="8">
    <source>
        <dbReference type="SAM" id="Phobius"/>
    </source>
</evidence>
<dbReference type="Proteomes" id="UP000095765">
    <property type="component" value="Unassembled WGS sequence"/>
</dbReference>
<feature type="transmembrane region" description="Helical" evidence="8">
    <location>
        <begin position="238"/>
        <end position="260"/>
    </location>
</feature>
<dbReference type="Pfam" id="PF00939">
    <property type="entry name" value="Na_sulph_symp"/>
    <property type="match status" value="1"/>
</dbReference>
<evidence type="ECO:0000256" key="7">
    <source>
        <dbReference type="ARBA" id="ARBA00031174"/>
    </source>
</evidence>
<evidence type="ECO:0000313" key="11">
    <source>
        <dbReference type="Proteomes" id="UP000095765"/>
    </source>
</evidence>